<evidence type="ECO:0000256" key="12">
    <source>
        <dbReference type="ARBA" id="ARBA00052335"/>
    </source>
</evidence>
<dbReference type="InterPro" id="IPR016181">
    <property type="entry name" value="Acyl_CoA_acyltransferase"/>
</dbReference>
<dbReference type="AlphaFoldDB" id="B4MUT2"/>
<evidence type="ECO:0000256" key="1">
    <source>
        <dbReference type="ARBA" id="ARBA00022679"/>
    </source>
</evidence>
<dbReference type="EC" id="2.3.1.87" evidence="5"/>
<dbReference type="HOGENOM" id="CLU_085834_2_0_1"/>
<dbReference type="SMR" id="B4MUT2"/>
<dbReference type="eggNOG" id="ENOG502SFIM">
    <property type="taxonomic scope" value="Eukaryota"/>
</dbReference>
<comment type="catalytic activity">
    <reaction evidence="7">
        <text>serotonin + octadecanoyl-CoA = N-octadecanoyl-serotonin + CoA + H(+)</text>
        <dbReference type="Rhea" id="RHEA:51400"/>
        <dbReference type="ChEBI" id="CHEBI:15378"/>
        <dbReference type="ChEBI" id="CHEBI:57287"/>
        <dbReference type="ChEBI" id="CHEBI:57394"/>
        <dbReference type="ChEBI" id="CHEBI:134065"/>
        <dbReference type="ChEBI" id="CHEBI:350546"/>
    </reaction>
    <physiologicalReaction direction="left-to-right" evidence="7">
        <dbReference type="Rhea" id="RHEA:51401"/>
    </physiologicalReaction>
</comment>
<dbReference type="SUPFAM" id="SSF55729">
    <property type="entry name" value="Acyl-CoA N-acyltransferases (Nat)"/>
    <property type="match status" value="1"/>
</dbReference>
<dbReference type="PANTHER" id="PTHR20905:SF1">
    <property type="entry name" value="AT07410P-RELATED"/>
    <property type="match status" value="1"/>
</dbReference>
<dbReference type="OrthoDB" id="8113373at2759"/>
<evidence type="ECO:0000256" key="8">
    <source>
        <dbReference type="ARBA" id="ARBA00051284"/>
    </source>
</evidence>
<evidence type="ECO:0000256" key="10">
    <source>
        <dbReference type="ARBA" id="ARBA00051823"/>
    </source>
</evidence>
<dbReference type="EMBL" id="CH963857">
    <property type="protein sequence ID" value="EDW76277.1"/>
    <property type="molecule type" value="Genomic_DNA"/>
</dbReference>
<evidence type="ECO:0000256" key="3">
    <source>
        <dbReference type="ARBA" id="ARBA00037926"/>
    </source>
</evidence>
<organism evidence="14 15">
    <name type="scientific">Drosophila willistoni</name>
    <name type="common">Fruit fly</name>
    <dbReference type="NCBI Taxonomy" id="7260"/>
    <lineage>
        <taxon>Eukaryota</taxon>
        <taxon>Metazoa</taxon>
        <taxon>Ecdysozoa</taxon>
        <taxon>Arthropoda</taxon>
        <taxon>Hexapoda</taxon>
        <taxon>Insecta</taxon>
        <taxon>Pterygota</taxon>
        <taxon>Neoptera</taxon>
        <taxon>Endopterygota</taxon>
        <taxon>Diptera</taxon>
        <taxon>Brachycera</taxon>
        <taxon>Muscomorpha</taxon>
        <taxon>Ephydroidea</taxon>
        <taxon>Drosophilidae</taxon>
        <taxon>Drosophila</taxon>
        <taxon>Sophophora</taxon>
    </lineage>
</organism>
<evidence type="ECO:0000256" key="4">
    <source>
        <dbReference type="ARBA" id="ARBA00038182"/>
    </source>
</evidence>
<evidence type="ECO:0000256" key="13">
    <source>
        <dbReference type="ARBA" id="ARBA00052491"/>
    </source>
</evidence>
<protein>
    <recommendedName>
        <fullName evidence="5">aralkylamine N-acetyltransferase</fullName>
        <ecNumber evidence="5">2.3.1.87</ecNumber>
    </recommendedName>
</protein>
<dbReference type="InParanoid" id="B4MUT2"/>
<accession>B4MUT2</accession>
<comment type="pathway">
    <text evidence="3">Aromatic compound metabolism; melatonin biosynthesis; melatonin from serotonin: step 1/2.</text>
</comment>
<dbReference type="KEGG" id="dwi:6642132"/>
<evidence type="ECO:0000313" key="14">
    <source>
        <dbReference type="EMBL" id="EDW76277.1"/>
    </source>
</evidence>
<proteinExistence type="inferred from homology"/>
<reference evidence="14 15" key="1">
    <citation type="journal article" date="2007" name="Nature">
        <title>Evolution of genes and genomes on the Drosophila phylogeny.</title>
        <authorList>
            <consortium name="Drosophila 12 Genomes Consortium"/>
            <person name="Clark A.G."/>
            <person name="Eisen M.B."/>
            <person name="Smith D.R."/>
            <person name="Bergman C.M."/>
            <person name="Oliver B."/>
            <person name="Markow T.A."/>
            <person name="Kaufman T.C."/>
            <person name="Kellis M."/>
            <person name="Gelbart W."/>
            <person name="Iyer V.N."/>
            <person name="Pollard D.A."/>
            <person name="Sackton T.B."/>
            <person name="Larracuente A.M."/>
            <person name="Singh N.D."/>
            <person name="Abad J.P."/>
            <person name="Abt D.N."/>
            <person name="Adryan B."/>
            <person name="Aguade M."/>
            <person name="Akashi H."/>
            <person name="Anderson W.W."/>
            <person name="Aquadro C.F."/>
            <person name="Ardell D.H."/>
            <person name="Arguello R."/>
            <person name="Artieri C.G."/>
            <person name="Barbash D.A."/>
            <person name="Barker D."/>
            <person name="Barsanti P."/>
            <person name="Batterham P."/>
            <person name="Batzoglou S."/>
            <person name="Begun D."/>
            <person name="Bhutkar A."/>
            <person name="Blanco E."/>
            <person name="Bosak S.A."/>
            <person name="Bradley R.K."/>
            <person name="Brand A.D."/>
            <person name="Brent M.R."/>
            <person name="Brooks A.N."/>
            <person name="Brown R.H."/>
            <person name="Butlin R.K."/>
            <person name="Caggese C."/>
            <person name="Calvi B.R."/>
            <person name="Bernardo de Carvalho A."/>
            <person name="Caspi A."/>
            <person name="Castrezana S."/>
            <person name="Celniker S.E."/>
            <person name="Chang J.L."/>
            <person name="Chapple C."/>
            <person name="Chatterji S."/>
            <person name="Chinwalla A."/>
            <person name="Civetta A."/>
            <person name="Clifton S.W."/>
            <person name="Comeron J.M."/>
            <person name="Costello J.C."/>
            <person name="Coyne J.A."/>
            <person name="Daub J."/>
            <person name="David R.G."/>
            <person name="Delcher A.L."/>
            <person name="Delehaunty K."/>
            <person name="Do C.B."/>
            <person name="Ebling H."/>
            <person name="Edwards K."/>
            <person name="Eickbush T."/>
            <person name="Evans J.D."/>
            <person name="Filipski A."/>
            <person name="Findeiss S."/>
            <person name="Freyhult E."/>
            <person name="Fulton L."/>
            <person name="Fulton R."/>
            <person name="Garcia A.C."/>
            <person name="Gardiner A."/>
            <person name="Garfield D.A."/>
            <person name="Garvin B.E."/>
            <person name="Gibson G."/>
            <person name="Gilbert D."/>
            <person name="Gnerre S."/>
            <person name="Godfrey J."/>
            <person name="Good R."/>
            <person name="Gotea V."/>
            <person name="Gravely B."/>
            <person name="Greenberg A.J."/>
            <person name="Griffiths-Jones S."/>
            <person name="Gross S."/>
            <person name="Guigo R."/>
            <person name="Gustafson E.A."/>
            <person name="Haerty W."/>
            <person name="Hahn M.W."/>
            <person name="Halligan D.L."/>
            <person name="Halpern A.L."/>
            <person name="Halter G.M."/>
            <person name="Han M.V."/>
            <person name="Heger A."/>
            <person name="Hillier L."/>
            <person name="Hinrichs A.S."/>
            <person name="Holmes I."/>
            <person name="Hoskins R.A."/>
            <person name="Hubisz M.J."/>
            <person name="Hultmark D."/>
            <person name="Huntley M.A."/>
            <person name="Jaffe D.B."/>
            <person name="Jagadeeshan S."/>
            <person name="Jeck W.R."/>
            <person name="Johnson J."/>
            <person name="Jones C.D."/>
            <person name="Jordan W.C."/>
            <person name="Karpen G.H."/>
            <person name="Kataoka E."/>
            <person name="Keightley P.D."/>
            <person name="Kheradpour P."/>
            <person name="Kirkness E.F."/>
            <person name="Koerich L.B."/>
            <person name="Kristiansen K."/>
            <person name="Kudrna D."/>
            <person name="Kulathinal R.J."/>
            <person name="Kumar S."/>
            <person name="Kwok R."/>
            <person name="Lander E."/>
            <person name="Langley C.H."/>
            <person name="Lapoint R."/>
            <person name="Lazzaro B.P."/>
            <person name="Lee S.J."/>
            <person name="Levesque L."/>
            <person name="Li R."/>
            <person name="Lin C.F."/>
            <person name="Lin M.F."/>
            <person name="Lindblad-Toh K."/>
            <person name="Llopart A."/>
            <person name="Long M."/>
            <person name="Low L."/>
            <person name="Lozovsky E."/>
            <person name="Lu J."/>
            <person name="Luo M."/>
            <person name="Machado C.A."/>
            <person name="Makalowski W."/>
            <person name="Marzo M."/>
            <person name="Matsuda M."/>
            <person name="Matzkin L."/>
            <person name="McAllister B."/>
            <person name="McBride C.S."/>
            <person name="McKernan B."/>
            <person name="McKernan K."/>
            <person name="Mendez-Lago M."/>
            <person name="Minx P."/>
            <person name="Mollenhauer M.U."/>
            <person name="Montooth K."/>
            <person name="Mount S.M."/>
            <person name="Mu X."/>
            <person name="Myers E."/>
            <person name="Negre B."/>
            <person name="Newfeld S."/>
            <person name="Nielsen R."/>
            <person name="Noor M.A."/>
            <person name="O'Grady P."/>
            <person name="Pachter L."/>
            <person name="Papaceit M."/>
            <person name="Parisi M.J."/>
            <person name="Parisi M."/>
            <person name="Parts L."/>
            <person name="Pedersen J.S."/>
            <person name="Pesole G."/>
            <person name="Phillippy A.M."/>
            <person name="Ponting C.P."/>
            <person name="Pop M."/>
            <person name="Porcelli D."/>
            <person name="Powell J.R."/>
            <person name="Prohaska S."/>
            <person name="Pruitt K."/>
            <person name="Puig M."/>
            <person name="Quesneville H."/>
            <person name="Ram K.R."/>
            <person name="Rand D."/>
            <person name="Rasmussen M.D."/>
            <person name="Reed L.K."/>
            <person name="Reenan R."/>
            <person name="Reily A."/>
            <person name="Remington K.A."/>
            <person name="Rieger T.T."/>
            <person name="Ritchie M.G."/>
            <person name="Robin C."/>
            <person name="Rogers Y.H."/>
            <person name="Rohde C."/>
            <person name="Rozas J."/>
            <person name="Rubenfield M.J."/>
            <person name="Ruiz A."/>
            <person name="Russo S."/>
            <person name="Salzberg S.L."/>
            <person name="Sanchez-Gracia A."/>
            <person name="Saranga D.J."/>
            <person name="Sato H."/>
            <person name="Schaeffer S.W."/>
            <person name="Schatz M.C."/>
            <person name="Schlenke T."/>
            <person name="Schwartz R."/>
            <person name="Segarra C."/>
            <person name="Singh R.S."/>
            <person name="Sirot L."/>
            <person name="Sirota M."/>
            <person name="Sisneros N.B."/>
            <person name="Smith C.D."/>
            <person name="Smith T.F."/>
            <person name="Spieth J."/>
            <person name="Stage D.E."/>
            <person name="Stark A."/>
            <person name="Stephan W."/>
            <person name="Strausberg R.L."/>
            <person name="Strempel S."/>
            <person name="Sturgill D."/>
            <person name="Sutton G."/>
            <person name="Sutton G.G."/>
            <person name="Tao W."/>
            <person name="Teichmann S."/>
            <person name="Tobari Y.N."/>
            <person name="Tomimura Y."/>
            <person name="Tsolas J.M."/>
            <person name="Valente V.L."/>
            <person name="Venter E."/>
            <person name="Venter J.C."/>
            <person name="Vicario S."/>
            <person name="Vieira F.G."/>
            <person name="Vilella A.J."/>
            <person name="Villasante A."/>
            <person name="Walenz B."/>
            <person name="Wang J."/>
            <person name="Wasserman M."/>
            <person name="Watts T."/>
            <person name="Wilson D."/>
            <person name="Wilson R.K."/>
            <person name="Wing R.A."/>
            <person name="Wolfner M.F."/>
            <person name="Wong A."/>
            <person name="Wong G.K."/>
            <person name="Wu C.I."/>
            <person name="Wu G."/>
            <person name="Yamamoto D."/>
            <person name="Yang H.P."/>
            <person name="Yang S.P."/>
            <person name="Yorke J.A."/>
            <person name="Yoshida K."/>
            <person name="Zdobnov E."/>
            <person name="Zhang P."/>
            <person name="Zhang Y."/>
            <person name="Zimin A.V."/>
            <person name="Baldwin J."/>
            <person name="Abdouelleil A."/>
            <person name="Abdulkadir J."/>
            <person name="Abebe A."/>
            <person name="Abera B."/>
            <person name="Abreu J."/>
            <person name="Acer S.C."/>
            <person name="Aftuck L."/>
            <person name="Alexander A."/>
            <person name="An P."/>
            <person name="Anderson E."/>
            <person name="Anderson S."/>
            <person name="Arachi H."/>
            <person name="Azer M."/>
            <person name="Bachantsang P."/>
            <person name="Barry A."/>
            <person name="Bayul T."/>
            <person name="Berlin A."/>
            <person name="Bessette D."/>
            <person name="Bloom T."/>
            <person name="Blye J."/>
            <person name="Boguslavskiy L."/>
            <person name="Bonnet C."/>
            <person name="Boukhgalter B."/>
            <person name="Bourzgui I."/>
            <person name="Brown A."/>
            <person name="Cahill P."/>
            <person name="Channer S."/>
            <person name="Cheshatsang Y."/>
            <person name="Chuda L."/>
            <person name="Citroen M."/>
            <person name="Collymore A."/>
            <person name="Cooke P."/>
            <person name="Costello M."/>
            <person name="D'Aco K."/>
            <person name="Daza R."/>
            <person name="De Haan G."/>
            <person name="DeGray S."/>
            <person name="DeMaso C."/>
            <person name="Dhargay N."/>
            <person name="Dooley K."/>
            <person name="Dooley E."/>
            <person name="Doricent M."/>
            <person name="Dorje P."/>
            <person name="Dorjee K."/>
            <person name="Dupes A."/>
            <person name="Elong R."/>
            <person name="Falk J."/>
            <person name="Farina A."/>
            <person name="Faro S."/>
            <person name="Ferguson D."/>
            <person name="Fisher S."/>
            <person name="Foley C.D."/>
            <person name="Franke A."/>
            <person name="Friedrich D."/>
            <person name="Gadbois L."/>
            <person name="Gearin G."/>
            <person name="Gearin C.R."/>
            <person name="Giannoukos G."/>
            <person name="Goode T."/>
            <person name="Graham J."/>
            <person name="Grandbois E."/>
            <person name="Grewal S."/>
            <person name="Gyaltsen K."/>
            <person name="Hafez N."/>
            <person name="Hagos B."/>
            <person name="Hall J."/>
            <person name="Henson C."/>
            <person name="Hollinger A."/>
            <person name="Honan T."/>
            <person name="Huard M.D."/>
            <person name="Hughes L."/>
            <person name="Hurhula B."/>
            <person name="Husby M.E."/>
            <person name="Kamat A."/>
            <person name="Kanga B."/>
            <person name="Kashin S."/>
            <person name="Khazanovich D."/>
            <person name="Kisner P."/>
            <person name="Lance K."/>
            <person name="Lara M."/>
            <person name="Lee W."/>
            <person name="Lennon N."/>
            <person name="Letendre F."/>
            <person name="LeVine R."/>
            <person name="Lipovsky A."/>
            <person name="Liu X."/>
            <person name="Liu J."/>
            <person name="Liu S."/>
            <person name="Lokyitsang T."/>
            <person name="Lokyitsang Y."/>
            <person name="Lubonja R."/>
            <person name="Lui A."/>
            <person name="MacDonald P."/>
            <person name="Magnisalis V."/>
            <person name="Maru K."/>
            <person name="Matthews C."/>
            <person name="McCusker W."/>
            <person name="McDonough S."/>
            <person name="Mehta T."/>
            <person name="Meldrim J."/>
            <person name="Meneus L."/>
            <person name="Mihai O."/>
            <person name="Mihalev A."/>
            <person name="Mihova T."/>
            <person name="Mittelman R."/>
            <person name="Mlenga V."/>
            <person name="Montmayeur A."/>
            <person name="Mulrain L."/>
            <person name="Navidi A."/>
            <person name="Naylor J."/>
            <person name="Negash T."/>
            <person name="Nguyen T."/>
            <person name="Nguyen N."/>
            <person name="Nicol R."/>
            <person name="Norbu C."/>
            <person name="Norbu N."/>
            <person name="Novod N."/>
            <person name="O'Neill B."/>
            <person name="Osman S."/>
            <person name="Markiewicz E."/>
            <person name="Oyono O.L."/>
            <person name="Patti C."/>
            <person name="Phunkhang P."/>
            <person name="Pierre F."/>
            <person name="Priest M."/>
            <person name="Raghuraman S."/>
            <person name="Rege F."/>
            <person name="Reyes R."/>
            <person name="Rise C."/>
            <person name="Rogov P."/>
            <person name="Ross K."/>
            <person name="Ryan E."/>
            <person name="Settipalli S."/>
            <person name="Shea T."/>
            <person name="Sherpa N."/>
            <person name="Shi L."/>
            <person name="Shih D."/>
            <person name="Sparrow T."/>
            <person name="Spaulding J."/>
            <person name="Stalker J."/>
            <person name="Stange-Thomann N."/>
            <person name="Stavropoulos S."/>
            <person name="Stone C."/>
            <person name="Strader C."/>
            <person name="Tesfaye S."/>
            <person name="Thomson T."/>
            <person name="Thoulutsang Y."/>
            <person name="Thoulutsang D."/>
            <person name="Topham K."/>
            <person name="Topping I."/>
            <person name="Tsamla T."/>
            <person name="Vassiliev H."/>
            <person name="Vo A."/>
            <person name="Wangchuk T."/>
            <person name="Wangdi T."/>
            <person name="Weiand M."/>
            <person name="Wilkinson J."/>
            <person name="Wilson A."/>
            <person name="Yadav S."/>
            <person name="Young G."/>
            <person name="Yu Q."/>
            <person name="Zembek L."/>
            <person name="Zhong D."/>
            <person name="Zimmer A."/>
            <person name="Zwirko Z."/>
            <person name="Jaffe D.B."/>
            <person name="Alvarez P."/>
            <person name="Brockman W."/>
            <person name="Butler J."/>
            <person name="Chin C."/>
            <person name="Gnerre S."/>
            <person name="Grabherr M."/>
            <person name="Kleber M."/>
            <person name="Mauceli E."/>
            <person name="MacCallum I."/>
        </authorList>
    </citation>
    <scope>NUCLEOTIDE SEQUENCE [LARGE SCALE GENOMIC DNA]</scope>
    <source>
        <strain evidence="15">Tucson 14030-0811.24</strain>
    </source>
</reference>
<keyword evidence="15" id="KW-1185">Reference proteome</keyword>
<comment type="catalytic activity">
    <reaction evidence="6">
        <text>dopamine + (9Z)-octadecenoyl-CoA = N-(9Z-octadecanoyl)-dopamine + CoA + H(+)</text>
        <dbReference type="Rhea" id="RHEA:51380"/>
        <dbReference type="ChEBI" id="CHEBI:15378"/>
        <dbReference type="ChEBI" id="CHEBI:31883"/>
        <dbReference type="ChEBI" id="CHEBI:57287"/>
        <dbReference type="ChEBI" id="CHEBI:57387"/>
        <dbReference type="ChEBI" id="CHEBI:59905"/>
    </reaction>
    <physiologicalReaction direction="left-to-right" evidence="6">
        <dbReference type="Rhea" id="RHEA:51381"/>
    </physiologicalReaction>
</comment>
<dbReference type="Proteomes" id="UP000007798">
    <property type="component" value="Unassembled WGS sequence"/>
</dbReference>
<dbReference type="Gene3D" id="3.40.630.30">
    <property type="match status" value="1"/>
</dbReference>
<keyword evidence="1" id="KW-0808">Transferase</keyword>
<evidence type="ECO:0000256" key="9">
    <source>
        <dbReference type="ARBA" id="ARBA00051711"/>
    </source>
</evidence>
<comment type="catalytic activity">
    <reaction evidence="8">
        <text>serotonin + (5Z,8Z,11Z,14Z)-eicosatetraenoyl-CoA = N-[(5Z,8Z,11Z,14Z)-eicosatetraenoyl]-serotonin + CoA + H(+)</text>
        <dbReference type="Rhea" id="RHEA:51396"/>
        <dbReference type="ChEBI" id="CHEBI:15378"/>
        <dbReference type="ChEBI" id="CHEBI:57287"/>
        <dbReference type="ChEBI" id="CHEBI:57368"/>
        <dbReference type="ChEBI" id="CHEBI:132255"/>
        <dbReference type="ChEBI" id="CHEBI:350546"/>
    </reaction>
    <physiologicalReaction direction="left-to-right" evidence="8">
        <dbReference type="Rhea" id="RHEA:51397"/>
    </physiologicalReaction>
</comment>
<evidence type="ECO:0000256" key="11">
    <source>
        <dbReference type="ARBA" id="ARBA00052178"/>
    </source>
</evidence>
<comment type="catalytic activity">
    <reaction evidence="11">
        <text>serotonin + hexadecanoyl-CoA = N-hexadecanoyl-serotonin + CoA + H(+)</text>
        <dbReference type="Rhea" id="RHEA:51384"/>
        <dbReference type="ChEBI" id="CHEBI:15378"/>
        <dbReference type="ChEBI" id="CHEBI:57287"/>
        <dbReference type="ChEBI" id="CHEBI:57379"/>
        <dbReference type="ChEBI" id="CHEBI:134059"/>
        <dbReference type="ChEBI" id="CHEBI:350546"/>
    </reaction>
    <physiologicalReaction direction="left-to-right" evidence="11">
        <dbReference type="Rhea" id="RHEA:51385"/>
    </physiologicalReaction>
</comment>
<comment type="catalytic activity">
    <reaction evidence="13">
        <text>serotonin + acetyl-CoA = N-acetylserotonin + CoA + H(+)</text>
        <dbReference type="Rhea" id="RHEA:25217"/>
        <dbReference type="ChEBI" id="CHEBI:15378"/>
        <dbReference type="ChEBI" id="CHEBI:17697"/>
        <dbReference type="ChEBI" id="CHEBI:57287"/>
        <dbReference type="ChEBI" id="CHEBI:57288"/>
        <dbReference type="ChEBI" id="CHEBI:350546"/>
        <dbReference type="EC" id="2.3.1.87"/>
    </reaction>
    <physiologicalReaction direction="left-to-right" evidence="13">
        <dbReference type="Rhea" id="RHEA:25218"/>
    </physiologicalReaction>
</comment>
<gene>
    <name evidence="14" type="primary">Dwil\GK15375</name>
    <name evidence="14" type="ORF">Dwil_GK15375</name>
</gene>
<comment type="catalytic activity">
    <reaction evidence="12">
        <text>dopamine + hexadecanoyl-CoA = N-hexadecanoyl-dopamine + CoA + H(+)</text>
        <dbReference type="Rhea" id="RHEA:51376"/>
        <dbReference type="ChEBI" id="CHEBI:15378"/>
        <dbReference type="ChEBI" id="CHEBI:57287"/>
        <dbReference type="ChEBI" id="CHEBI:57379"/>
        <dbReference type="ChEBI" id="CHEBI:59905"/>
        <dbReference type="ChEBI" id="CHEBI:134058"/>
    </reaction>
    <physiologicalReaction direction="left-to-right" evidence="12">
        <dbReference type="Rhea" id="RHEA:51377"/>
    </physiologicalReaction>
</comment>
<sequence length="223" mass="24967">MTTNTKDGITIRIMTEEDYIQVKPFMREQFWLNGEPLCASSGEDVQKCMEDENDEYHLSMINQGTCLLATDENQNGRIVGIVLAGGQIASDLKKHQEEAATMENHFWGRANRLLSKLELEANVYKRFGVDKSIYSHITNVDASIRGKGLGSRLAATLMEVGRSKGFPLMIAYCTSYYSAKQKNALGMECVHSITYADYKDEKGNVIFKPAAPHTKVQLMAIKL</sequence>
<evidence type="ECO:0000313" key="15">
    <source>
        <dbReference type="Proteomes" id="UP000007798"/>
    </source>
</evidence>
<evidence type="ECO:0000256" key="7">
    <source>
        <dbReference type="ARBA" id="ARBA00050849"/>
    </source>
</evidence>
<comment type="catalytic activity">
    <reaction evidence="9">
        <text>dopamine + acetyl-CoA = N-acetyldopamine + CoA + H(+)</text>
        <dbReference type="Rhea" id="RHEA:51388"/>
        <dbReference type="ChEBI" id="CHEBI:15378"/>
        <dbReference type="ChEBI" id="CHEBI:57287"/>
        <dbReference type="ChEBI" id="CHEBI:57288"/>
        <dbReference type="ChEBI" id="CHEBI:59905"/>
        <dbReference type="ChEBI" id="CHEBI:125678"/>
    </reaction>
    <physiologicalReaction direction="left-to-right" evidence="9">
        <dbReference type="Rhea" id="RHEA:51389"/>
    </physiologicalReaction>
</comment>
<name>B4MUT2_DROWI</name>
<comment type="catalytic activity">
    <reaction evidence="10">
        <text>serotonin + (9Z)-octadecenoyl-CoA = N-(9Z-octadecenoyl)-serotonin + CoA + H(+)</text>
        <dbReference type="Rhea" id="RHEA:51392"/>
        <dbReference type="ChEBI" id="CHEBI:15378"/>
        <dbReference type="ChEBI" id="CHEBI:57287"/>
        <dbReference type="ChEBI" id="CHEBI:57387"/>
        <dbReference type="ChEBI" id="CHEBI:134064"/>
        <dbReference type="ChEBI" id="CHEBI:350546"/>
    </reaction>
    <physiologicalReaction direction="left-to-right" evidence="10">
        <dbReference type="Rhea" id="RHEA:51393"/>
    </physiologicalReaction>
</comment>
<evidence type="ECO:0000256" key="6">
    <source>
        <dbReference type="ARBA" id="ARBA00050189"/>
    </source>
</evidence>
<dbReference type="FunFam" id="3.40.630.30:FF:000046">
    <property type="entry name" value="Dopamine N-acetyltransferase"/>
    <property type="match status" value="1"/>
</dbReference>
<keyword evidence="2" id="KW-0012">Acyltransferase</keyword>
<evidence type="ECO:0000256" key="2">
    <source>
        <dbReference type="ARBA" id="ARBA00023315"/>
    </source>
</evidence>
<dbReference type="GO" id="GO:0004059">
    <property type="term" value="F:aralkylamine N-acetyltransferase activity"/>
    <property type="evidence" value="ECO:0007669"/>
    <property type="project" value="UniProtKB-EC"/>
</dbReference>
<dbReference type="PANTHER" id="PTHR20905">
    <property type="entry name" value="N-ACETYLTRANSFERASE-RELATED"/>
    <property type="match status" value="1"/>
</dbReference>
<evidence type="ECO:0000256" key="5">
    <source>
        <dbReference type="ARBA" id="ARBA00039114"/>
    </source>
</evidence>
<dbReference type="STRING" id="7260.B4MUT2"/>
<dbReference type="OMA" id="DENHLSM"/>
<dbReference type="PhylomeDB" id="B4MUT2"/>
<comment type="similarity">
    <text evidence="4">Belongs to the acetyltransferase family. AANAT subfamily.</text>
</comment>